<evidence type="ECO:0000313" key="2">
    <source>
        <dbReference type="EMBL" id="AGA91320.1"/>
    </source>
</evidence>
<dbReference type="InterPro" id="IPR036514">
    <property type="entry name" value="SGNH_hydro_sf"/>
</dbReference>
<dbReference type="eggNOG" id="ENOG502ZC6Y">
    <property type="taxonomic scope" value="Bacteria"/>
</dbReference>
<accession>L0H110</accession>
<dbReference type="InterPro" id="IPR001087">
    <property type="entry name" value="GDSL"/>
</dbReference>
<dbReference type="RefSeq" id="WP_015281453.1">
    <property type="nucleotide sequence ID" value="NC_019940.1"/>
</dbReference>
<proteinExistence type="predicted"/>
<dbReference type="GO" id="GO:0016788">
    <property type="term" value="F:hydrolase activity, acting on ester bonds"/>
    <property type="evidence" value="ECO:0007669"/>
    <property type="project" value="InterPro"/>
</dbReference>
<evidence type="ECO:0000256" key="1">
    <source>
        <dbReference type="SAM" id="MobiDB-lite"/>
    </source>
</evidence>
<keyword evidence="3" id="KW-1185">Reference proteome</keyword>
<name>L0H110_9GAMM</name>
<dbReference type="STRING" id="765912.Thimo_2596"/>
<feature type="compositionally biased region" description="Basic and acidic residues" evidence="1">
    <location>
        <begin position="354"/>
        <end position="367"/>
    </location>
</feature>
<dbReference type="Gene3D" id="3.40.50.1110">
    <property type="entry name" value="SGNH hydrolase"/>
    <property type="match status" value="1"/>
</dbReference>
<reference evidence="2 3" key="1">
    <citation type="submission" date="2011-09" db="EMBL/GenBank/DDBJ databases">
        <title>Complete sequence of chromosome of Thioflavicoccus mobilis 8321.</title>
        <authorList>
            <consortium name="US DOE Joint Genome Institute"/>
            <person name="Lucas S."/>
            <person name="Han J."/>
            <person name="Lapidus A."/>
            <person name="Cheng J.-F."/>
            <person name="Goodwin L."/>
            <person name="Pitluck S."/>
            <person name="Peters L."/>
            <person name="Ovchinnikova G."/>
            <person name="Lu M."/>
            <person name="Detter J.C."/>
            <person name="Han C."/>
            <person name="Tapia R."/>
            <person name="Land M."/>
            <person name="Hauser L."/>
            <person name="Kyrpides N."/>
            <person name="Ivanova N."/>
            <person name="Pagani I."/>
            <person name="Vogl K."/>
            <person name="Liu Z."/>
            <person name="Imhoff J."/>
            <person name="Thiel V."/>
            <person name="Frigaard N.-U."/>
            <person name="Bryant D."/>
            <person name="Woyke T."/>
        </authorList>
    </citation>
    <scope>NUCLEOTIDE SEQUENCE [LARGE SCALE GENOMIC DNA]</scope>
    <source>
        <strain evidence="2 3">8321</strain>
    </source>
</reference>
<dbReference type="KEGG" id="tmb:Thimo_2596"/>
<dbReference type="OrthoDB" id="7320103at2"/>
<dbReference type="Pfam" id="PF00657">
    <property type="entry name" value="Lipase_GDSL"/>
    <property type="match status" value="1"/>
</dbReference>
<dbReference type="AlphaFoldDB" id="L0H110"/>
<sequence>MSATPDLNPELMVIGDSLAQGCRTLSVSEELCSQSYACVIARSQGWEFRYPRFPRPVLFDLEQEVRNLSLLGVVGGLQRLRRNLEDWQRDLAGDGPGGLPPAFDNLAIAGVSIDEMNRFTAGEQRALLQDQLFPQMIGKPIRAQYQHLGKAHLAINTAFVLNPSGTPDWEGLTQLEWVARRRPRRLIAHFGHNDGLYPVGAEADPTELDARYDATLKAYKTTLECLADLPPEVALIVVVLYPKVGAVANLDPHGPQDHHGYAETYRTRFPLPGNEIAGRELRRIDGRIEDFNRAVRRHIDGLRTKRRFRLVDAYRIFEGYDYKNTLDTRRQISIGRARIDNRYLEGRTRRRPGRPGEHRPPRYEFEHGGLQSLDGMHPSAVGYALLACEIMGALGLVFDRKAILTQALRDEDLISRYNGNIHSLGYLLDNIEHLRPTDQDDDELTLSTMLGVQESPFLRGG</sequence>
<dbReference type="Proteomes" id="UP000010816">
    <property type="component" value="Chromosome"/>
</dbReference>
<evidence type="ECO:0000313" key="3">
    <source>
        <dbReference type="Proteomes" id="UP000010816"/>
    </source>
</evidence>
<feature type="region of interest" description="Disordered" evidence="1">
    <location>
        <begin position="345"/>
        <end position="367"/>
    </location>
</feature>
<dbReference type="EMBL" id="CP003051">
    <property type="protein sequence ID" value="AGA91320.1"/>
    <property type="molecule type" value="Genomic_DNA"/>
</dbReference>
<gene>
    <name evidence="2" type="ORF">Thimo_2596</name>
</gene>
<organism evidence="2 3">
    <name type="scientific">Thioflavicoccus mobilis 8321</name>
    <dbReference type="NCBI Taxonomy" id="765912"/>
    <lineage>
        <taxon>Bacteria</taxon>
        <taxon>Pseudomonadati</taxon>
        <taxon>Pseudomonadota</taxon>
        <taxon>Gammaproteobacteria</taxon>
        <taxon>Chromatiales</taxon>
        <taxon>Chromatiaceae</taxon>
        <taxon>Thioflavicoccus</taxon>
    </lineage>
</organism>
<dbReference type="HOGENOM" id="CLU_568432_0_0_6"/>
<dbReference type="SUPFAM" id="SSF52266">
    <property type="entry name" value="SGNH hydrolase"/>
    <property type="match status" value="1"/>
</dbReference>
<dbReference type="PATRIC" id="fig|765912.4.peg.2548"/>
<protein>
    <submittedName>
        <fullName evidence="2">Uncharacterized protein</fullName>
    </submittedName>
</protein>